<keyword evidence="11" id="KW-0229">DNA integration</keyword>
<keyword evidence="8" id="KW-0378">Hydrolase</keyword>
<dbReference type="InterPro" id="IPR054722">
    <property type="entry name" value="PolX-like_BBD"/>
</dbReference>
<dbReference type="GO" id="GO:0006508">
    <property type="term" value="P:proteolysis"/>
    <property type="evidence" value="ECO:0007669"/>
    <property type="project" value="UniProtKB-KW"/>
</dbReference>
<dbReference type="Pfam" id="PF22936">
    <property type="entry name" value="Pol_BBD"/>
    <property type="match status" value="1"/>
</dbReference>
<keyword evidence="13" id="KW-0548">Nucleotidyltransferase</keyword>
<dbReference type="InterPro" id="IPR036875">
    <property type="entry name" value="Znf_CCHC_sf"/>
</dbReference>
<keyword evidence="17" id="KW-0863">Zinc-finger</keyword>
<evidence type="ECO:0000256" key="4">
    <source>
        <dbReference type="ARBA" id="ARBA00022722"/>
    </source>
</evidence>
<dbReference type="InParanoid" id="A0A1X7SX46"/>
<keyword evidence="15" id="KW-0233">DNA recombination</keyword>
<dbReference type="PANTHER" id="PTHR42648:SF11">
    <property type="entry name" value="TRANSPOSON TY4-P GAG-POL POLYPROTEIN"/>
    <property type="match status" value="1"/>
</dbReference>
<dbReference type="Pfam" id="PF00665">
    <property type="entry name" value="rve"/>
    <property type="match status" value="1"/>
</dbReference>
<dbReference type="Gene3D" id="3.30.420.10">
    <property type="entry name" value="Ribonuclease H-like superfamily/Ribonuclease H"/>
    <property type="match status" value="1"/>
</dbReference>
<keyword evidence="12" id="KW-0695">RNA-directed DNA polymerase</keyword>
<keyword evidence="16" id="KW-0511">Multifunctional enzyme</keyword>
<dbReference type="GO" id="GO:0005524">
    <property type="term" value="F:ATP binding"/>
    <property type="evidence" value="ECO:0007669"/>
    <property type="project" value="UniProtKB-KW"/>
</dbReference>
<keyword evidence="6" id="KW-0547">Nucleotide-binding</keyword>
<keyword evidence="5" id="KW-0479">Metal-binding</keyword>
<dbReference type="SUPFAM" id="SSF53098">
    <property type="entry name" value="Ribonuclease H-like"/>
    <property type="match status" value="1"/>
</dbReference>
<accession>A0A1X7SX46</accession>
<dbReference type="Pfam" id="PF00098">
    <property type="entry name" value="zf-CCHC"/>
    <property type="match status" value="1"/>
</dbReference>
<keyword evidence="3" id="KW-0645">Protease</keyword>
<keyword evidence="7" id="KW-0255">Endonuclease</keyword>
<evidence type="ECO:0000256" key="18">
    <source>
        <dbReference type="SAM" id="MobiDB-lite"/>
    </source>
</evidence>
<dbReference type="GO" id="GO:0015074">
    <property type="term" value="P:DNA integration"/>
    <property type="evidence" value="ECO:0007669"/>
    <property type="project" value="UniProtKB-KW"/>
</dbReference>
<dbReference type="InterPro" id="IPR001878">
    <property type="entry name" value="Znf_CCHC"/>
</dbReference>
<proteinExistence type="predicted"/>
<dbReference type="PROSITE" id="PS50994">
    <property type="entry name" value="INTEGRASE"/>
    <property type="match status" value="1"/>
</dbReference>
<evidence type="ECO:0000256" key="2">
    <source>
        <dbReference type="ARBA" id="ARBA00022612"/>
    </source>
</evidence>
<name>A0A1X7SX46_AMPQE</name>
<feature type="compositionally biased region" description="Polar residues" evidence="18">
    <location>
        <begin position="158"/>
        <end position="171"/>
    </location>
</feature>
<dbReference type="Pfam" id="PF07727">
    <property type="entry name" value="RVT_2"/>
    <property type="match status" value="1"/>
</dbReference>
<keyword evidence="2" id="KW-1188">Viral release from host cell</keyword>
<dbReference type="InterPro" id="IPR057670">
    <property type="entry name" value="SH3_retrovirus"/>
</dbReference>
<dbReference type="GO" id="GO:0004519">
    <property type="term" value="F:endonuclease activity"/>
    <property type="evidence" value="ECO:0007669"/>
    <property type="project" value="UniProtKB-KW"/>
</dbReference>
<evidence type="ECO:0000256" key="7">
    <source>
        <dbReference type="ARBA" id="ARBA00022759"/>
    </source>
</evidence>
<feature type="compositionally biased region" description="Basic and acidic residues" evidence="18">
    <location>
        <begin position="122"/>
        <end position="135"/>
    </location>
</feature>
<dbReference type="GO" id="GO:0003887">
    <property type="term" value="F:DNA-directed DNA polymerase activity"/>
    <property type="evidence" value="ECO:0007669"/>
    <property type="project" value="UniProtKB-KW"/>
</dbReference>
<feature type="domain" description="Integrase catalytic" evidence="20">
    <location>
        <begin position="366"/>
        <end position="533"/>
    </location>
</feature>
<dbReference type="InterPro" id="IPR025724">
    <property type="entry name" value="GAG-pre-integrase_dom"/>
</dbReference>
<dbReference type="Pfam" id="PF25597">
    <property type="entry name" value="SH3_retrovirus"/>
    <property type="match status" value="1"/>
</dbReference>
<dbReference type="AlphaFoldDB" id="A0A1X7SX46"/>
<evidence type="ECO:0000256" key="9">
    <source>
        <dbReference type="ARBA" id="ARBA00022840"/>
    </source>
</evidence>
<organism evidence="21">
    <name type="scientific">Amphimedon queenslandica</name>
    <name type="common">Sponge</name>
    <dbReference type="NCBI Taxonomy" id="400682"/>
    <lineage>
        <taxon>Eukaryota</taxon>
        <taxon>Metazoa</taxon>
        <taxon>Porifera</taxon>
        <taxon>Demospongiae</taxon>
        <taxon>Heteroscleromorpha</taxon>
        <taxon>Haplosclerida</taxon>
        <taxon>Niphatidae</taxon>
        <taxon>Amphimedon</taxon>
    </lineage>
</organism>
<dbReference type="GO" id="GO:0006310">
    <property type="term" value="P:DNA recombination"/>
    <property type="evidence" value="ECO:0007669"/>
    <property type="project" value="UniProtKB-KW"/>
</dbReference>
<evidence type="ECO:0000256" key="10">
    <source>
        <dbReference type="ARBA" id="ARBA00022842"/>
    </source>
</evidence>
<keyword evidence="4" id="KW-0540">Nuclease</keyword>
<comment type="function">
    <text evidence="1">The aspartyl protease (PR) mediates the proteolytic cleavages of the Gag and Gag-Pol polyproteins after assembly of the VLP.</text>
</comment>
<evidence type="ECO:0000256" key="16">
    <source>
        <dbReference type="ARBA" id="ARBA00023268"/>
    </source>
</evidence>
<dbReference type="InterPro" id="IPR039537">
    <property type="entry name" value="Retrotran_Ty1/copia-like"/>
</dbReference>
<dbReference type="InterPro" id="IPR013103">
    <property type="entry name" value="RVT_2"/>
</dbReference>
<keyword evidence="17" id="KW-0862">Zinc</keyword>
<evidence type="ECO:0008006" key="22">
    <source>
        <dbReference type="Google" id="ProtNLM"/>
    </source>
</evidence>
<dbReference type="eggNOG" id="KOG0017">
    <property type="taxonomic scope" value="Eukaryota"/>
</dbReference>
<evidence type="ECO:0000256" key="3">
    <source>
        <dbReference type="ARBA" id="ARBA00022670"/>
    </source>
</evidence>
<dbReference type="PANTHER" id="PTHR42648">
    <property type="entry name" value="TRANSPOSASE, PUTATIVE-RELATED"/>
    <property type="match status" value="1"/>
</dbReference>
<feature type="region of interest" description="Disordered" evidence="18">
    <location>
        <begin position="73"/>
        <end position="100"/>
    </location>
</feature>
<evidence type="ECO:0000259" key="19">
    <source>
        <dbReference type="PROSITE" id="PS50158"/>
    </source>
</evidence>
<evidence type="ECO:0000259" key="20">
    <source>
        <dbReference type="PROSITE" id="PS50994"/>
    </source>
</evidence>
<dbReference type="Gene3D" id="4.10.60.10">
    <property type="entry name" value="Zinc finger, CCHC-type"/>
    <property type="match status" value="1"/>
</dbReference>
<evidence type="ECO:0000256" key="11">
    <source>
        <dbReference type="ARBA" id="ARBA00022908"/>
    </source>
</evidence>
<evidence type="ECO:0000313" key="21">
    <source>
        <dbReference type="EnsemblMetazoa" id="Aqu2.1.06704_001"/>
    </source>
</evidence>
<sequence length="773" mass="87979">MEMKDGTSIENHMKEMKELADRLAALGAAVSEEDQVVTLLGSLPPSYHMLVTTLEARNELSLNYVQQSLVHEERKQKSLNSETTSGHGAMPAYRHKDRDEKKRFRQWKPTCFLCGQKGHIQRDCPNSKKKDERMTKHNAKPAKEPTPVDSDTEESDNGAFTASSNTPTRQQWLIDSGATSHMTYSKGLLRHYHKFDVPQRVSLGDGRMVEAEGSGDIELDMIFKVSKKKGCTMKNVLYVPKLTSNLFSVRAAVSKGNHIRFGAARCWIKDKNRKLIGMGSLRNKLYVLDCEPVEPQSASVASQEASTADLWHRRLGHLGKQQLKDLATRELLKGVTSFRSNDLSFCESCIEGKMHRQPFKSSGEIHSTRKLQLVHSDVCGPMPTDSLGGKRYFVSFTDDFSRCSQIYLMKHKSEALNKFREFEAMVKNETGLSICTLRTDNGGEYVSKEFEEFLKCKGIKHEYTVPYTPEQNGVAERLNRTLMESARSMMCFAGLPNSYWGEAVVAAAYIRNRVPTRAFSERVSPYERWYDRRPDLKHFKVFGCVAYAHIPDSQRNKLNKKAQKLRFVGYSTSSKGYRLLNEKNKKEVRVESGTYNELDIEEEAPQNLDHDDNDVAQIDEPVIETRRHSTRQRQAPVRYGIDEYVEAAINNTEAIEPKNIEEALANDEWKAAANAEFRSLTENNTWDLVDLPEGRKPVECKWIFKIKRGSDGSIKRYKARLVAKGFSQKHGTDYDETFAPVVRYTSIRTLIAYAVQNNMLMDQMDVVTAFLNG</sequence>
<dbReference type="SMART" id="SM00343">
    <property type="entry name" value="ZnF_C2HC"/>
    <property type="match status" value="1"/>
</dbReference>
<dbReference type="SUPFAM" id="SSF57756">
    <property type="entry name" value="Retrovirus zinc finger-like domains"/>
    <property type="match status" value="1"/>
</dbReference>
<dbReference type="Pfam" id="PF13976">
    <property type="entry name" value="gag_pre-integrs"/>
    <property type="match status" value="1"/>
</dbReference>
<evidence type="ECO:0000256" key="8">
    <source>
        <dbReference type="ARBA" id="ARBA00022801"/>
    </source>
</evidence>
<keyword evidence="13" id="KW-0239">DNA-directed DNA polymerase</keyword>
<dbReference type="OrthoDB" id="413361at2759"/>
<feature type="region of interest" description="Disordered" evidence="18">
    <location>
        <begin position="122"/>
        <end position="171"/>
    </location>
</feature>
<evidence type="ECO:0000256" key="13">
    <source>
        <dbReference type="ARBA" id="ARBA00022932"/>
    </source>
</evidence>
<dbReference type="GO" id="GO:0008270">
    <property type="term" value="F:zinc ion binding"/>
    <property type="evidence" value="ECO:0007669"/>
    <property type="project" value="UniProtKB-KW"/>
</dbReference>
<feature type="domain" description="CCHC-type" evidence="19">
    <location>
        <begin position="111"/>
        <end position="126"/>
    </location>
</feature>
<evidence type="ECO:0000256" key="17">
    <source>
        <dbReference type="PROSITE-ProRule" id="PRU00047"/>
    </source>
</evidence>
<evidence type="ECO:0000256" key="1">
    <source>
        <dbReference type="ARBA" id="ARBA00002180"/>
    </source>
</evidence>
<evidence type="ECO:0000256" key="12">
    <source>
        <dbReference type="ARBA" id="ARBA00022918"/>
    </source>
</evidence>
<dbReference type="EnsemblMetazoa" id="Aqu2.1.06704_001">
    <property type="protein sequence ID" value="Aqu2.1.06704_001"/>
    <property type="gene ID" value="Aqu2.1.06704"/>
</dbReference>
<evidence type="ECO:0000256" key="14">
    <source>
        <dbReference type="ARBA" id="ARBA00023113"/>
    </source>
</evidence>
<protein>
    <recommendedName>
        <fullName evidence="22">Integrase catalytic domain-containing protein</fullName>
    </recommendedName>
</protein>
<reference evidence="21" key="1">
    <citation type="submission" date="2017-05" db="UniProtKB">
        <authorList>
            <consortium name="EnsemblMetazoa"/>
        </authorList>
    </citation>
    <scope>IDENTIFICATION</scope>
</reference>
<keyword evidence="14" id="KW-0917">Virion maturation</keyword>
<dbReference type="InterPro" id="IPR012337">
    <property type="entry name" value="RNaseH-like_sf"/>
</dbReference>
<evidence type="ECO:0000256" key="6">
    <source>
        <dbReference type="ARBA" id="ARBA00022741"/>
    </source>
</evidence>
<keyword evidence="13" id="KW-0808">Transferase</keyword>
<evidence type="ECO:0000256" key="5">
    <source>
        <dbReference type="ARBA" id="ARBA00022723"/>
    </source>
</evidence>
<dbReference type="PROSITE" id="PS50158">
    <property type="entry name" value="ZF_CCHC"/>
    <property type="match status" value="1"/>
</dbReference>
<dbReference type="GO" id="GO:0008233">
    <property type="term" value="F:peptidase activity"/>
    <property type="evidence" value="ECO:0007669"/>
    <property type="project" value="UniProtKB-KW"/>
</dbReference>
<dbReference type="InterPro" id="IPR036397">
    <property type="entry name" value="RNaseH_sf"/>
</dbReference>
<dbReference type="InterPro" id="IPR001584">
    <property type="entry name" value="Integrase_cat-core"/>
</dbReference>
<keyword evidence="10" id="KW-0460">Magnesium</keyword>
<keyword evidence="9" id="KW-0067">ATP-binding</keyword>
<dbReference type="GO" id="GO:0003964">
    <property type="term" value="F:RNA-directed DNA polymerase activity"/>
    <property type="evidence" value="ECO:0007669"/>
    <property type="project" value="UniProtKB-KW"/>
</dbReference>
<dbReference type="Pfam" id="PF14223">
    <property type="entry name" value="Retrotran_gag_2"/>
    <property type="match status" value="1"/>
</dbReference>
<evidence type="ECO:0000256" key="15">
    <source>
        <dbReference type="ARBA" id="ARBA00023172"/>
    </source>
</evidence>
<dbReference type="GO" id="GO:0003676">
    <property type="term" value="F:nucleic acid binding"/>
    <property type="evidence" value="ECO:0007669"/>
    <property type="project" value="InterPro"/>
</dbReference>